<evidence type="ECO:0000259" key="4">
    <source>
        <dbReference type="Pfam" id="PF21302"/>
    </source>
</evidence>
<feature type="binding site" evidence="1">
    <location>
        <position position="8"/>
    </location>
    <ligand>
        <name>Zn(2+)</name>
        <dbReference type="ChEBI" id="CHEBI:29105"/>
    </ligand>
</feature>
<dbReference type="GO" id="GO:0046872">
    <property type="term" value="F:metal ion binding"/>
    <property type="evidence" value="ECO:0007669"/>
    <property type="project" value="UniProtKB-KW"/>
</dbReference>
<dbReference type="PANTHER" id="PTHR43460">
    <property type="entry name" value="METHYLTRANSFERASE"/>
    <property type="match status" value="1"/>
</dbReference>
<feature type="domain" description="23S rRNA (guanine(745)-N(1))-methyltransferase N-terminal" evidence="4">
    <location>
        <begin position="7"/>
        <end position="49"/>
    </location>
</feature>
<feature type="binding site" evidence="2">
    <location>
        <begin position="96"/>
        <end position="97"/>
    </location>
    <ligand>
        <name>S-adenosyl-L-methionine</name>
        <dbReference type="ChEBI" id="CHEBI:59789"/>
    </ligand>
</feature>
<reference evidence="5" key="1">
    <citation type="submission" date="2020-03" db="EMBL/GenBank/DDBJ databases">
        <title>Complete genome sequence of Acinetobacter baumannii ATCC19606T, which is a model strain for tolerization of antimicrobial agents.</title>
        <authorList>
            <person name="Tsubouchi T."/>
            <person name="Suzuki M."/>
            <person name="Niki M."/>
            <person name="Oinuma K."/>
            <person name="Niki M."/>
            <person name="Shibayama K."/>
            <person name="Kakeya H."/>
            <person name="Kaneko Y."/>
        </authorList>
    </citation>
    <scope>NUCLEOTIDE SEQUENCE</scope>
    <source>
        <strain evidence="5">ATCC19606</strain>
    </source>
</reference>
<feature type="binding site" evidence="2">
    <location>
        <position position="181"/>
    </location>
    <ligand>
        <name>S-adenosyl-L-methionine</name>
        <dbReference type="ChEBI" id="CHEBI:59789"/>
    </ligand>
</feature>
<dbReference type="Pfam" id="PF08241">
    <property type="entry name" value="Methyltransf_11"/>
    <property type="match status" value="1"/>
</dbReference>
<feature type="binding site" evidence="1">
    <location>
        <position position="11"/>
    </location>
    <ligand>
        <name>Zn(2+)</name>
        <dbReference type="ChEBI" id="CHEBI:29105"/>
    </ligand>
</feature>
<dbReference type="InterPro" id="IPR029063">
    <property type="entry name" value="SAM-dependent_MTases_sf"/>
</dbReference>
<dbReference type="SUPFAM" id="SSF53335">
    <property type="entry name" value="S-adenosyl-L-methionine-dependent methyltransferases"/>
    <property type="match status" value="1"/>
</dbReference>
<sequence>MTTQNLMCPVCRQRLELVSKTWRCEQGHSYDIAKQGYVNLHVVQHKHSKNPGDTPESVDARRAFLQGGYYQPLQQAVVHLLKQLKAKTVLDIGCGEGYYTSAMQQVVEQCIGVDIAKNAVQRAAKLNDKVTWVVGTGATLPVIDQSMDVCTSLFSPIPQTEILRVLKDDGYLIVVTPATDHLYAMREALFEQVNPHTPQKFVEQLQDLFELKEQQVIDAPLVLDQQALKNLIAMTPYAYKASPERRMQLEQKAHLQVTASFQIYLFQSVIKKPSNDGFFIFIQFD</sequence>
<evidence type="ECO:0000256" key="2">
    <source>
        <dbReference type="PIRSR" id="PIRSR018249-2"/>
    </source>
</evidence>
<dbReference type="CDD" id="cd02440">
    <property type="entry name" value="AdoMet_MTases"/>
    <property type="match status" value="1"/>
</dbReference>
<evidence type="ECO:0000259" key="3">
    <source>
        <dbReference type="Pfam" id="PF08241"/>
    </source>
</evidence>
<dbReference type="InterPro" id="IPR016718">
    <property type="entry name" value="rRNA_m1G-MeTrfase_A_prd"/>
</dbReference>
<evidence type="ECO:0000313" key="5">
    <source>
        <dbReference type="EMBL" id="BCA97953.1"/>
    </source>
</evidence>
<feature type="binding site" evidence="1">
    <location>
        <position position="28"/>
    </location>
    <ligand>
        <name>Zn(2+)</name>
        <dbReference type="ChEBI" id="CHEBI:29105"/>
    </ligand>
</feature>
<dbReference type="InterPro" id="IPR013216">
    <property type="entry name" value="Methyltransf_11"/>
</dbReference>
<keyword evidence="2" id="KW-0949">S-adenosyl-L-methionine</keyword>
<name>A0A6F8TB21_ACIBA</name>
<dbReference type="PANTHER" id="PTHR43460:SF1">
    <property type="entry name" value="METHYLTRANSFERASE TYPE 11 DOMAIN-CONTAINING PROTEIN"/>
    <property type="match status" value="1"/>
</dbReference>
<dbReference type="PIRSF" id="PIRSF018249">
    <property type="entry name" value="MyrA_prd"/>
    <property type="match status" value="1"/>
</dbReference>
<keyword evidence="1" id="KW-0479">Metal-binding</keyword>
<feature type="domain" description="Methyltransferase type 11" evidence="3">
    <location>
        <begin position="90"/>
        <end position="174"/>
    </location>
</feature>
<dbReference type="AlphaFoldDB" id="A0A6F8TB21"/>
<dbReference type="GO" id="GO:0008757">
    <property type="term" value="F:S-adenosylmethionine-dependent methyltransferase activity"/>
    <property type="evidence" value="ECO:0007669"/>
    <property type="project" value="InterPro"/>
</dbReference>
<gene>
    <name evidence="5" type="primary">rrmA</name>
    <name evidence="5" type="ORF">ATCC19606_02890</name>
</gene>
<proteinExistence type="predicted"/>
<accession>A0A6F8TB21</accession>
<feature type="binding site" evidence="2">
    <location>
        <position position="70"/>
    </location>
    <ligand>
        <name>S-adenosyl-L-methionine</name>
        <dbReference type="ChEBI" id="CHEBI:59789"/>
    </ligand>
</feature>
<dbReference type="Gene3D" id="3.40.50.150">
    <property type="entry name" value="Vaccinia Virus protein VP39"/>
    <property type="match status" value="1"/>
</dbReference>
<dbReference type="InterPro" id="IPR048647">
    <property type="entry name" value="RlmA_N"/>
</dbReference>
<organism evidence="5">
    <name type="scientific">Acinetobacter baumannii</name>
    <dbReference type="NCBI Taxonomy" id="470"/>
    <lineage>
        <taxon>Bacteria</taxon>
        <taxon>Pseudomonadati</taxon>
        <taxon>Pseudomonadota</taxon>
        <taxon>Gammaproteobacteria</taxon>
        <taxon>Moraxellales</taxon>
        <taxon>Moraxellaceae</taxon>
        <taxon>Acinetobacter</taxon>
        <taxon>Acinetobacter calcoaceticus/baumannii complex</taxon>
    </lineage>
</organism>
<evidence type="ECO:0000256" key="1">
    <source>
        <dbReference type="PIRSR" id="PIRSR018249-1"/>
    </source>
</evidence>
<dbReference type="EMBL" id="AP022836">
    <property type="protein sequence ID" value="BCA97953.1"/>
    <property type="molecule type" value="Genomic_DNA"/>
</dbReference>
<dbReference type="Pfam" id="PF21302">
    <property type="entry name" value="Zn_ribbon_RlmA"/>
    <property type="match status" value="1"/>
</dbReference>
<protein>
    <submittedName>
        <fullName evidence="5">Uncharacterized protein</fullName>
    </submittedName>
</protein>
<feature type="binding site" evidence="1">
    <location>
        <position position="24"/>
    </location>
    <ligand>
        <name>Zn(2+)</name>
        <dbReference type="ChEBI" id="CHEBI:29105"/>
    </ligand>
</feature>
<keyword evidence="1" id="KW-0862">Zinc</keyword>
<dbReference type="InterPro" id="IPR052939">
    <property type="entry name" value="23S_rRNA_MeTrnsfrase_RlmA"/>
</dbReference>